<evidence type="ECO:0000313" key="3">
    <source>
        <dbReference type="EMBL" id="PRP81138.1"/>
    </source>
</evidence>
<protein>
    <submittedName>
        <fullName evidence="3">RabGAP/TBC domain-containing protein</fullName>
    </submittedName>
</protein>
<comment type="caution">
    <text evidence="3">The sequence shown here is derived from an EMBL/GenBank/DDBJ whole genome shotgun (WGS) entry which is preliminary data.</text>
</comment>
<organism evidence="3 4">
    <name type="scientific">Planoprotostelium fungivorum</name>
    <dbReference type="NCBI Taxonomy" id="1890364"/>
    <lineage>
        <taxon>Eukaryota</taxon>
        <taxon>Amoebozoa</taxon>
        <taxon>Evosea</taxon>
        <taxon>Variosea</taxon>
        <taxon>Cavosteliida</taxon>
        <taxon>Cavosteliaceae</taxon>
        <taxon>Planoprotostelium</taxon>
    </lineage>
</organism>
<feature type="domain" description="Rab-GAP TBC" evidence="2">
    <location>
        <begin position="132"/>
        <end position="324"/>
    </location>
</feature>
<feature type="compositionally biased region" description="Low complexity" evidence="1">
    <location>
        <begin position="400"/>
        <end position="418"/>
    </location>
</feature>
<evidence type="ECO:0000256" key="1">
    <source>
        <dbReference type="SAM" id="MobiDB-lite"/>
    </source>
</evidence>
<dbReference type="AlphaFoldDB" id="A0A2P6NB11"/>
<gene>
    <name evidence="3" type="ORF">PROFUN_01972</name>
</gene>
<dbReference type="STRING" id="1890364.A0A2P6NB11"/>
<dbReference type="InterPro" id="IPR050302">
    <property type="entry name" value="Rab_GAP_TBC_domain"/>
</dbReference>
<accession>A0A2P6NB11</accession>
<keyword evidence="4" id="KW-1185">Reference proteome</keyword>
<dbReference type="Pfam" id="PF00566">
    <property type="entry name" value="RabGAP-TBC"/>
    <property type="match status" value="1"/>
</dbReference>
<dbReference type="SMART" id="SM00164">
    <property type="entry name" value="TBC"/>
    <property type="match status" value="1"/>
</dbReference>
<dbReference type="SUPFAM" id="SSF47923">
    <property type="entry name" value="Ypt/Rab-GAP domain of gyp1p"/>
    <property type="match status" value="2"/>
</dbReference>
<dbReference type="PANTHER" id="PTHR47219">
    <property type="entry name" value="RAB GTPASE-ACTIVATING PROTEIN 1-LIKE"/>
    <property type="match status" value="1"/>
</dbReference>
<dbReference type="EMBL" id="MDYQ01000129">
    <property type="protein sequence ID" value="PRP81138.1"/>
    <property type="molecule type" value="Genomic_DNA"/>
</dbReference>
<dbReference type="Gene3D" id="1.10.472.80">
    <property type="entry name" value="Ypt/Rab-GAP domain of gyp1p, domain 3"/>
    <property type="match status" value="1"/>
</dbReference>
<dbReference type="PANTHER" id="PTHR47219:SF9">
    <property type="entry name" value="GTPASE ACTIVATING PROTEIN AND CENTROSOME-ASSOCIATED, ISOFORM B"/>
    <property type="match status" value="1"/>
</dbReference>
<sequence length="524" mass="59688">MTAKKLNDSFENVETEDLQDLEGICDIKPSKPCSSLPRPKLIERPIFKKILQGQNKASFTFGALDPKDPMIGLRFDEYGFLLNHHLTKPVVRESLSVVQIREKQRKINEWRQILREWPANMGPSLVSLIEAGLPHEIRAQVWKKLTSASFPASQTHGYFDEMLSIRPRKKVVEQIDLDLPRTFPNHKIFLPELMNVCHGQDYLGQVLRAYSVHNSAVGYCQGMSYGAALLLMHFPQPEEAFRHFSFIMDGKLDRHFCHRMPGLIEDVATFAKLLEEALPKLYRHFQTEGLDCTIFLSQWWLSLFTSVPLWSTTLYAWDMLFLHGPKSLFTTALSVLSCCQDELLLLRGEGQMVPYLLNPPPEKTQPSALCHAAKLFNVDNLLARHRSAVQVRSPIRSPLSSPIKSPIRSPLRAASPRSSTKKVGRSLLDRFVDRITPRKSPRKRSLLEDEATPQIDKKKRMEGNDENVVNCIRLDVADDFKGVNGFKEFSSPARRVISFGEVDSPISPQGTELRDITRTPEIHQ</sequence>
<evidence type="ECO:0000313" key="4">
    <source>
        <dbReference type="Proteomes" id="UP000241769"/>
    </source>
</evidence>
<proteinExistence type="predicted"/>
<dbReference type="PROSITE" id="PS50086">
    <property type="entry name" value="TBC_RABGAP"/>
    <property type="match status" value="1"/>
</dbReference>
<dbReference type="InterPro" id="IPR000195">
    <property type="entry name" value="Rab-GAP-TBC_dom"/>
</dbReference>
<dbReference type="GO" id="GO:0031267">
    <property type="term" value="F:small GTPase binding"/>
    <property type="evidence" value="ECO:0007669"/>
    <property type="project" value="TreeGrafter"/>
</dbReference>
<feature type="region of interest" description="Disordered" evidence="1">
    <location>
        <begin position="400"/>
        <end position="423"/>
    </location>
</feature>
<dbReference type="InterPro" id="IPR035969">
    <property type="entry name" value="Rab-GAP_TBC_sf"/>
</dbReference>
<reference evidence="3 4" key="1">
    <citation type="journal article" date="2018" name="Genome Biol. Evol.">
        <title>Multiple Roots of Fruiting Body Formation in Amoebozoa.</title>
        <authorList>
            <person name="Hillmann F."/>
            <person name="Forbes G."/>
            <person name="Novohradska S."/>
            <person name="Ferling I."/>
            <person name="Riege K."/>
            <person name="Groth M."/>
            <person name="Westermann M."/>
            <person name="Marz M."/>
            <person name="Spaller T."/>
            <person name="Winckler T."/>
            <person name="Schaap P."/>
            <person name="Glockner G."/>
        </authorList>
    </citation>
    <scope>NUCLEOTIDE SEQUENCE [LARGE SCALE GENOMIC DNA]</scope>
    <source>
        <strain evidence="3 4">Jena</strain>
    </source>
</reference>
<evidence type="ECO:0000259" key="2">
    <source>
        <dbReference type="PROSITE" id="PS50086"/>
    </source>
</evidence>
<dbReference type="OrthoDB" id="20092at2759"/>
<dbReference type="Gene3D" id="1.10.8.270">
    <property type="entry name" value="putative rabgap domain of human tbc1 domain family member 14 like domains"/>
    <property type="match status" value="1"/>
</dbReference>
<dbReference type="GO" id="GO:0005096">
    <property type="term" value="F:GTPase activator activity"/>
    <property type="evidence" value="ECO:0007669"/>
    <property type="project" value="TreeGrafter"/>
</dbReference>
<dbReference type="InParanoid" id="A0A2P6NB11"/>
<dbReference type="Proteomes" id="UP000241769">
    <property type="component" value="Unassembled WGS sequence"/>
</dbReference>
<name>A0A2P6NB11_9EUKA</name>